<reference evidence="2" key="1">
    <citation type="journal article" date="2019" name="Int. J. Syst. Evol. Microbiol.">
        <title>The Global Catalogue of Microorganisms (GCM) 10K type strain sequencing project: providing services to taxonomists for standard genome sequencing and annotation.</title>
        <authorList>
            <consortium name="The Broad Institute Genomics Platform"/>
            <consortium name="The Broad Institute Genome Sequencing Center for Infectious Disease"/>
            <person name="Wu L."/>
            <person name="Ma J."/>
        </authorList>
    </citation>
    <scope>NUCLEOTIDE SEQUENCE [LARGE SCALE GENOMIC DNA]</scope>
    <source>
        <strain evidence="2">CGMCC 1.15931</strain>
    </source>
</reference>
<accession>A0ABQ1KY66</accession>
<gene>
    <name evidence="1" type="ORF">GCM10011572_37030</name>
</gene>
<protein>
    <submittedName>
        <fullName evidence="1">Uncharacterized protein</fullName>
    </submittedName>
</protein>
<organism evidence="1 2">
    <name type="scientific">Pseudoduganella buxea</name>
    <dbReference type="NCBI Taxonomy" id="1949069"/>
    <lineage>
        <taxon>Bacteria</taxon>
        <taxon>Pseudomonadati</taxon>
        <taxon>Pseudomonadota</taxon>
        <taxon>Betaproteobacteria</taxon>
        <taxon>Burkholderiales</taxon>
        <taxon>Oxalobacteraceae</taxon>
        <taxon>Telluria group</taxon>
        <taxon>Pseudoduganella</taxon>
    </lineage>
</organism>
<dbReference type="EMBL" id="BMKG01000016">
    <property type="protein sequence ID" value="GGC12216.1"/>
    <property type="molecule type" value="Genomic_DNA"/>
</dbReference>
<evidence type="ECO:0000313" key="2">
    <source>
        <dbReference type="Proteomes" id="UP000622638"/>
    </source>
</evidence>
<dbReference type="Proteomes" id="UP000622638">
    <property type="component" value="Unassembled WGS sequence"/>
</dbReference>
<evidence type="ECO:0000313" key="1">
    <source>
        <dbReference type="EMBL" id="GGC12216.1"/>
    </source>
</evidence>
<comment type="caution">
    <text evidence="1">The sequence shown here is derived from an EMBL/GenBank/DDBJ whole genome shotgun (WGS) entry which is preliminary data.</text>
</comment>
<proteinExistence type="predicted"/>
<name>A0ABQ1KY66_9BURK</name>
<keyword evidence="2" id="KW-1185">Reference proteome</keyword>
<sequence length="142" mass="15347">MGTDALGDGAMFGCHRLDPDILDAQFCQDHQGHQAGGKIRPDSHDGVRKISDAQLEHDVFICGIGLHGVGQPIGPDLDDFLLLIDTHDIMSKSDKRLRDCAAEAAEADHDNTVTCRKCKLLCKNSTQQLDAPLDNGRACAAR</sequence>